<evidence type="ECO:0000256" key="3">
    <source>
        <dbReference type="ARBA" id="ARBA00023004"/>
    </source>
</evidence>
<sequence>MRRHIHLLLVTAAAGLLGACDTLMTETPPAGDEFAAPLDGLDQSLNAVFLQGDENFEKSFSVAEGLGPIFNNVSCEGCHPGDGRGSVETGFFRFSAGGDLLVDAGGPQHQDKVIPGIRLVPEGVPAGVDKSFRLPLPVFGVGLIEAIPEQTIIDLEDPDDADGDGISGRVNWVTAADFVSERHVGGGSGVHVGRFSRKAQVSSLLEQVSEAYQQDMGVTNDFIPEENFQSQHTATVSIGDVAPDPEISANTVLETVMYVRLLQPPARGRITAQVEAGEALFNSLQCSACHIPSIRTGDHEIPELANQTVALFSDLLLHDMGEGLADNRPDGDADGYEWRTAPLWGTRLVAEFLGGQEFYLHDGRATTVEDAILLHGGEAQAARDGFA</sequence>
<evidence type="ECO:0000256" key="1">
    <source>
        <dbReference type="ARBA" id="ARBA00022617"/>
    </source>
</evidence>
<dbReference type="PROSITE" id="PS51257">
    <property type="entry name" value="PROKAR_LIPOPROTEIN"/>
    <property type="match status" value="1"/>
</dbReference>
<dbReference type="Pfam" id="PF06537">
    <property type="entry name" value="DHOR"/>
    <property type="match status" value="2"/>
</dbReference>
<dbReference type="InterPro" id="IPR036909">
    <property type="entry name" value="Cyt_c-like_dom_sf"/>
</dbReference>
<dbReference type="GO" id="GO:0046872">
    <property type="term" value="F:metal ion binding"/>
    <property type="evidence" value="ECO:0007669"/>
    <property type="project" value="UniProtKB-KW"/>
</dbReference>
<feature type="non-terminal residue" evidence="5">
    <location>
        <position position="387"/>
    </location>
</feature>
<dbReference type="SUPFAM" id="SSF46626">
    <property type="entry name" value="Cytochrome c"/>
    <property type="match status" value="1"/>
</dbReference>
<accession>A0A382D0B7</accession>
<evidence type="ECO:0000313" key="5">
    <source>
        <dbReference type="EMBL" id="SVB31007.1"/>
    </source>
</evidence>
<evidence type="ECO:0000259" key="4">
    <source>
        <dbReference type="PROSITE" id="PS51007"/>
    </source>
</evidence>
<proteinExistence type="predicted"/>
<dbReference type="GO" id="GO:0004130">
    <property type="term" value="F:cytochrome-c peroxidase activity"/>
    <property type="evidence" value="ECO:0007669"/>
    <property type="project" value="TreeGrafter"/>
</dbReference>
<reference evidence="5" key="1">
    <citation type="submission" date="2018-05" db="EMBL/GenBank/DDBJ databases">
        <authorList>
            <person name="Lanie J.A."/>
            <person name="Ng W.-L."/>
            <person name="Kazmierczak K.M."/>
            <person name="Andrzejewski T.M."/>
            <person name="Davidsen T.M."/>
            <person name="Wayne K.J."/>
            <person name="Tettelin H."/>
            <person name="Glass J.I."/>
            <person name="Rusch D."/>
            <person name="Podicherti R."/>
            <person name="Tsui H.-C.T."/>
            <person name="Winkler M.E."/>
        </authorList>
    </citation>
    <scope>NUCLEOTIDE SEQUENCE</scope>
</reference>
<gene>
    <name evidence="5" type="ORF">METZ01_LOCUS183861</name>
</gene>
<dbReference type="PANTHER" id="PTHR30600">
    <property type="entry name" value="CYTOCHROME C PEROXIDASE-RELATED"/>
    <property type="match status" value="1"/>
</dbReference>
<dbReference type="EMBL" id="UINC01036676">
    <property type="protein sequence ID" value="SVB31007.1"/>
    <property type="molecule type" value="Genomic_DNA"/>
</dbReference>
<keyword evidence="2" id="KW-0479">Metal-binding</keyword>
<organism evidence="5">
    <name type="scientific">marine metagenome</name>
    <dbReference type="NCBI Taxonomy" id="408172"/>
    <lineage>
        <taxon>unclassified sequences</taxon>
        <taxon>metagenomes</taxon>
        <taxon>ecological metagenomes</taxon>
    </lineage>
</organism>
<name>A0A382D0B7_9ZZZZ</name>
<keyword evidence="1" id="KW-0349">Heme</keyword>
<dbReference type="GO" id="GO:0009055">
    <property type="term" value="F:electron transfer activity"/>
    <property type="evidence" value="ECO:0007669"/>
    <property type="project" value="InterPro"/>
</dbReference>
<dbReference type="PANTHER" id="PTHR30600:SF4">
    <property type="entry name" value="CYTOCHROME C DOMAIN-CONTAINING PROTEIN"/>
    <property type="match status" value="1"/>
</dbReference>
<dbReference type="InterPro" id="IPR010538">
    <property type="entry name" value="DHOR"/>
</dbReference>
<feature type="domain" description="Cytochrome c" evidence="4">
    <location>
        <begin position="272"/>
        <end position="364"/>
    </location>
</feature>
<dbReference type="PROSITE" id="PS51007">
    <property type="entry name" value="CYTC"/>
    <property type="match status" value="1"/>
</dbReference>
<evidence type="ECO:0000256" key="2">
    <source>
        <dbReference type="ARBA" id="ARBA00022723"/>
    </source>
</evidence>
<keyword evidence="3" id="KW-0408">Iron</keyword>
<dbReference type="Gene3D" id="1.10.760.10">
    <property type="entry name" value="Cytochrome c-like domain"/>
    <property type="match status" value="1"/>
</dbReference>
<dbReference type="InterPro" id="IPR051395">
    <property type="entry name" value="Cytochrome_c_Peroxidase/MauG"/>
</dbReference>
<dbReference type="InterPro" id="IPR009056">
    <property type="entry name" value="Cyt_c-like_dom"/>
</dbReference>
<protein>
    <recommendedName>
        <fullName evidence="4">Cytochrome c domain-containing protein</fullName>
    </recommendedName>
</protein>
<dbReference type="AlphaFoldDB" id="A0A382D0B7"/>
<dbReference type="GO" id="GO:0020037">
    <property type="term" value="F:heme binding"/>
    <property type="evidence" value="ECO:0007669"/>
    <property type="project" value="InterPro"/>
</dbReference>